<name>A0AAV9ZSN6_9AGAR</name>
<proteinExistence type="predicted"/>
<sequence>MLELSASDLGISDGSTSCVQSTYFVHALAQAYEDPATYRAASRFAWLRRPGIAFATKQRLRLGTIVNEDENHWTALTIDCEAKLHLGAKFKWIDIPVAKQNDPCSCGILYFALAHWFDPARFSLPTFTTASMAEERRNMFLRIIQRHRRKTGNFADDARDYDFTFRQVFGISRRVLELEEDEDGLELEDYIEKDEDSPQSDADSTGPGKLHQRVVRKKWFLRPKFDDFLVRKSGF</sequence>
<evidence type="ECO:0000313" key="3">
    <source>
        <dbReference type="Proteomes" id="UP001362999"/>
    </source>
</evidence>
<evidence type="ECO:0000256" key="1">
    <source>
        <dbReference type="SAM" id="MobiDB-lite"/>
    </source>
</evidence>
<dbReference type="EMBL" id="JAWWNJ010000117">
    <property type="protein sequence ID" value="KAK6991536.1"/>
    <property type="molecule type" value="Genomic_DNA"/>
</dbReference>
<dbReference type="Proteomes" id="UP001362999">
    <property type="component" value="Unassembled WGS sequence"/>
</dbReference>
<reference evidence="2 3" key="1">
    <citation type="journal article" date="2024" name="J Genomics">
        <title>Draft genome sequencing and assembly of Favolaschia claudopus CIRM-BRFM 2984 isolated from oak limbs.</title>
        <authorList>
            <person name="Navarro D."/>
            <person name="Drula E."/>
            <person name="Chaduli D."/>
            <person name="Cazenave R."/>
            <person name="Ahrendt S."/>
            <person name="Wang J."/>
            <person name="Lipzen A."/>
            <person name="Daum C."/>
            <person name="Barry K."/>
            <person name="Grigoriev I.V."/>
            <person name="Favel A."/>
            <person name="Rosso M.N."/>
            <person name="Martin F."/>
        </authorList>
    </citation>
    <scope>NUCLEOTIDE SEQUENCE [LARGE SCALE GENOMIC DNA]</scope>
    <source>
        <strain evidence="2 3">CIRM-BRFM 2984</strain>
    </source>
</reference>
<evidence type="ECO:0000313" key="2">
    <source>
        <dbReference type="EMBL" id="KAK6991536.1"/>
    </source>
</evidence>
<organism evidence="2 3">
    <name type="scientific">Favolaschia claudopus</name>
    <dbReference type="NCBI Taxonomy" id="2862362"/>
    <lineage>
        <taxon>Eukaryota</taxon>
        <taxon>Fungi</taxon>
        <taxon>Dikarya</taxon>
        <taxon>Basidiomycota</taxon>
        <taxon>Agaricomycotina</taxon>
        <taxon>Agaricomycetes</taxon>
        <taxon>Agaricomycetidae</taxon>
        <taxon>Agaricales</taxon>
        <taxon>Marasmiineae</taxon>
        <taxon>Mycenaceae</taxon>
        <taxon>Favolaschia</taxon>
    </lineage>
</organism>
<dbReference type="SUPFAM" id="SSF54001">
    <property type="entry name" value="Cysteine proteinases"/>
    <property type="match status" value="1"/>
</dbReference>
<protein>
    <submittedName>
        <fullName evidence="2">ULP-protease domain-containing protein</fullName>
    </submittedName>
</protein>
<keyword evidence="3" id="KW-1185">Reference proteome</keyword>
<dbReference type="AlphaFoldDB" id="A0AAV9ZSN6"/>
<comment type="caution">
    <text evidence="2">The sequence shown here is derived from an EMBL/GenBank/DDBJ whole genome shotgun (WGS) entry which is preliminary data.</text>
</comment>
<gene>
    <name evidence="2" type="ORF">R3P38DRAFT_2572224</name>
</gene>
<dbReference type="InterPro" id="IPR038765">
    <property type="entry name" value="Papain-like_cys_pep_sf"/>
</dbReference>
<feature type="region of interest" description="Disordered" evidence="1">
    <location>
        <begin position="191"/>
        <end position="211"/>
    </location>
</feature>
<accession>A0AAV9ZSN6</accession>